<evidence type="ECO:0000313" key="14">
    <source>
        <dbReference type="EMBL" id="SDO33086.1"/>
    </source>
</evidence>
<dbReference type="Pfam" id="PF03109">
    <property type="entry name" value="ABC1"/>
    <property type="match status" value="1"/>
</dbReference>
<evidence type="ECO:0000256" key="4">
    <source>
        <dbReference type="ARBA" id="ARBA00022519"/>
    </source>
</evidence>
<keyword evidence="3" id="KW-1003">Cell membrane</keyword>
<comment type="caution">
    <text evidence="14">The sequence shown here is derived from an EMBL/GenBank/DDBJ whole genome shotgun (WGS) entry which is preliminary data.</text>
</comment>
<keyword evidence="6" id="KW-0831">Ubiquinone biosynthesis</keyword>
<dbReference type="Proteomes" id="UP000198795">
    <property type="component" value="Unassembled WGS sequence"/>
</dbReference>
<keyword evidence="8" id="KW-0547">Nucleotide-binding</keyword>
<dbReference type="InterPro" id="IPR050154">
    <property type="entry name" value="UbiB_kinase"/>
</dbReference>
<evidence type="ECO:0000256" key="9">
    <source>
        <dbReference type="ARBA" id="ARBA00022777"/>
    </source>
</evidence>
<keyword evidence="5" id="KW-0808">Transferase</keyword>
<evidence type="ECO:0000259" key="13">
    <source>
        <dbReference type="Pfam" id="PF03109"/>
    </source>
</evidence>
<evidence type="ECO:0000256" key="11">
    <source>
        <dbReference type="ARBA" id="ARBA00022989"/>
    </source>
</evidence>
<evidence type="ECO:0000313" key="15">
    <source>
        <dbReference type="Proteomes" id="UP000198795"/>
    </source>
</evidence>
<dbReference type="InterPro" id="IPR004147">
    <property type="entry name" value="ABC1_dom"/>
</dbReference>
<proteinExistence type="inferred from homology"/>
<dbReference type="PANTHER" id="PTHR10566:SF113">
    <property type="entry name" value="PROTEIN ACTIVITY OF BC1 COMPLEX KINASE 7, CHLOROPLASTIC"/>
    <property type="match status" value="1"/>
</dbReference>
<name>A0A1H0INW8_9HYPH</name>
<keyword evidence="9" id="KW-0418">Kinase</keyword>
<evidence type="ECO:0000256" key="2">
    <source>
        <dbReference type="ARBA" id="ARBA00009670"/>
    </source>
</evidence>
<dbReference type="InterPro" id="IPR045308">
    <property type="entry name" value="UbiB_bact"/>
</dbReference>
<keyword evidence="10" id="KW-0067">ATP-binding</keyword>
<keyword evidence="12" id="KW-0472">Membrane</keyword>
<accession>A0A1H0INW8</accession>
<dbReference type="EMBL" id="FNJC01000001">
    <property type="protein sequence ID" value="SDO33086.1"/>
    <property type="molecule type" value="Genomic_DNA"/>
</dbReference>
<protein>
    <submittedName>
        <fullName evidence="14">2-octaprenylphenol hydroxylase</fullName>
    </submittedName>
</protein>
<organism evidence="14 15">
    <name type="scientific">Filomicrobium insigne</name>
    <dbReference type="NCBI Taxonomy" id="418854"/>
    <lineage>
        <taxon>Bacteria</taxon>
        <taxon>Pseudomonadati</taxon>
        <taxon>Pseudomonadota</taxon>
        <taxon>Alphaproteobacteria</taxon>
        <taxon>Hyphomicrobiales</taxon>
        <taxon>Hyphomicrobiaceae</taxon>
        <taxon>Filomicrobium</taxon>
    </lineage>
</organism>
<sequence length="530" mass="58438">MAGALMNVLRLARAGVVLAQYGVRFVPPGMKVPAPLLIARALAVPIRAVTWPFRARQPKSARITEALASLGPSYIKLGQFLATRADVIGPELASDLSQLQDKLPPFPMRESRRAVEEALGGRLEDHFSTFGPPVAAASIAQVHKATVADATGPRDVAVKILRPSVERRFKADLDSYYFAARQIERFHPPSRRLRPVAVVDTLKRTTELEMDLRLEAAAISEMAENITDDKGFRVPSVDWKRTSKRVMTLEWIDGIPIADHARLKAAGHDLKSLGLITLRSFLRHAMRDGFFHADMHQGNLLVDKSGDVVAVDFGIMGRLGAMERRFLAEILHGLITRDYRRVAAIHFEAGYVPQHHSVEVFAQAMRAIGEPIHGRTAEEISMADLLGQLFAYTEVFDMETRPELILLQKSMVIVEGVARSLDPGLNMWTAAEPVARDWMQSNLGVIGQIKDVGEGASTLGKVLADAPQFMLRAQGTLKSLDQMTRDGLRLDETTIRRLAREEARASWSGRAALWIGALSLAAIAALHLWG</sequence>
<evidence type="ECO:0000256" key="10">
    <source>
        <dbReference type="ARBA" id="ARBA00022840"/>
    </source>
</evidence>
<evidence type="ECO:0000256" key="12">
    <source>
        <dbReference type="ARBA" id="ARBA00023136"/>
    </source>
</evidence>
<comment type="pathway">
    <text evidence="1">Cofactor biosynthesis; ubiquinone biosynthesis [regulation].</text>
</comment>
<reference evidence="14 15" key="1">
    <citation type="submission" date="2016-10" db="EMBL/GenBank/DDBJ databases">
        <authorList>
            <person name="Varghese N."/>
            <person name="Submissions S."/>
        </authorList>
    </citation>
    <scope>NUCLEOTIDE SEQUENCE [LARGE SCALE GENOMIC DNA]</scope>
    <source>
        <strain evidence="14 15">CGMCC 1.6497</strain>
    </source>
</reference>
<dbReference type="CDD" id="cd13972">
    <property type="entry name" value="UbiB"/>
    <property type="match status" value="1"/>
</dbReference>
<keyword evidence="11" id="KW-1133">Transmembrane helix</keyword>
<evidence type="ECO:0000256" key="6">
    <source>
        <dbReference type="ARBA" id="ARBA00022688"/>
    </source>
</evidence>
<dbReference type="SUPFAM" id="SSF56112">
    <property type="entry name" value="Protein kinase-like (PK-like)"/>
    <property type="match status" value="1"/>
</dbReference>
<evidence type="ECO:0000256" key="8">
    <source>
        <dbReference type="ARBA" id="ARBA00022741"/>
    </source>
</evidence>
<evidence type="ECO:0000256" key="5">
    <source>
        <dbReference type="ARBA" id="ARBA00022679"/>
    </source>
</evidence>
<dbReference type="PANTHER" id="PTHR10566">
    <property type="entry name" value="CHAPERONE-ACTIVITY OF BC1 COMPLEX CABC1 -RELATED"/>
    <property type="match status" value="1"/>
</dbReference>
<feature type="domain" description="ABC1 atypical kinase-like" evidence="13">
    <location>
        <begin position="98"/>
        <end position="345"/>
    </location>
</feature>
<keyword evidence="15" id="KW-1185">Reference proteome</keyword>
<gene>
    <name evidence="14" type="ORF">SAMN04488061_0910</name>
</gene>
<evidence type="ECO:0000256" key="7">
    <source>
        <dbReference type="ARBA" id="ARBA00022692"/>
    </source>
</evidence>
<dbReference type="InterPro" id="IPR010232">
    <property type="entry name" value="UbiB"/>
</dbReference>
<keyword evidence="4" id="KW-0997">Cell inner membrane</keyword>
<dbReference type="NCBIfam" id="TIGR01982">
    <property type="entry name" value="UbiB"/>
    <property type="match status" value="1"/>
</dbReference>
<dbReference type="RefSeq" id="WP_090226840.1">
    <property type="nucleotide sequence ID" value="NZ_FNJC01000001.1"/>
</dbReference>
<evidence type="ECO:0000256" key="3">
    <source>
        <dbReference type="ARBA" id="ARBA00022475"/>
    </source>
</evidence>
<keyword evidence="7" id="KW-0812">Transmembrane</keyword>
<comment type="similarity">
    <text evidence="2">Belongs to the protein kinase superfamily. ADCK protein kinase family.</text>
</comment>
<evidence type="ECO:0000256" key="1">
    <source>
        <dbReference type="ARBA" id="ARBA00005020"/>
    </source>
</evidence>
<dbReference type="InterPro" id="IPR011009">
    <property type="entry name" value="Kinase-like_dom_sf"/>
</dbReference>